<protein>
    <submittedName>
        <fullName evidence="10">Uncharacterized protein</fullName>
    </submittedName>
</protein>
<dbReference type="InterPro" id="IPR013201">
    <property type="entry name" value="Prot_inhib_I29"/>
</dbReference>
<dbReference type="SMART" id="SM00645">
    <property type="entry name" value="Pept_C1"/>
    <property type="match status" value="1"/>
</dbReference>
<comment type="similarity">
    <text evidence="1">Belongs to the peptidase C1 family.</text>
</comment>
<dbReference type="InterPro" id="IPR038765">
    <property type="entry name" value="Papain-like_cys_pep_sf"/>
</dbReference>
<organism evidence="10 11">
    <name type="scientific">Phaseolus coccineus</name>
    <name type="common">Scarlet runner bean</name>
    <name type="synonym">Phaseolus multiflorus</name>
    <dbReference type="NCBI Taxonomy" id="3886"/>
    <lineage>
        <taxon>Eukaryota</taxon>
        <taxon>Viridiplantae</taxon>
        <taxon>Streptophyta</taxon>
        <taxon>Embryophyta</taxon>
        <taxon>Tracheophyta</taxon>
        <taxon>Spermatophyta</taxon>
        <taxon>Magnoliopsida</taxon>
        <taxon>eudicotyledons</taxon>
        <taxon>Gunneridae</taxon>
        <taxon>Pentapetalae</taxon>
        <taxon>rosids</taxon>
        <taxon>fabids</taxon>
        <taxon>Fabales</taxon>
        <taxon>Fabaceae</taxon>
        <taxon>Papilionoideae</taxon>
        <taxon>50 kb inversion clade</taxon>
        <taxon>NPAAA clade</taxon>
        <taxon>indigoferoid/millettioid clade</taxon>
        <taxon>Phaseoleae</taxon>
        <taxon>Phaseolus</taxon>
    </lineage>
</organism>
<keyword evidence="3" id="KW-0378">Hydrolase</keyword>
<feature type="domain" description="Peptidase C1A papain C-terminal" evidence="8">
    <location>
        <begin position="123"/>
        <end position="266"/>
    </location>
</feature>
<evidence type="ECO:0000256" key="4">
    <source>
        <dbReference type="ARBA" id="ARBA00022807"/>
    </source>
</evidence>
<keyword evidence="6" id="KW-0325">Glycoprotein</keyword>
<proteinExistence type="inferred from homology"/>
<keyword evidence="2" id="KW-0645">Protease</keyword>
<gene>
    <name evidence="10" type="ORF">VNO80_28777</name>
</gene>
<dbReference type="EMBL" id="JAYMYR010000011">
    <property type="protein sequence ID" value="KAK7332031.1"/>
    <property type="molecule type" value="Genomic_DNA"/>
</dbReference>
<evidence type="ECO:0000256" key="5">
    <source>
        <dbReference type="ARBA" id="ARBA00023157"/>
    </source>
</evidence>
<dbReference type="InterPro" id="IPR025660">
    <property type="entry name" value="Pept_his_AS"/>
</dbReference>
<dbReference type="PROSITE" id="PS00639">
    <property type="entry name" value="THIOL_PROTEASE_HIS"/>
    <property type="match status" value="1"/>
</dbReference>
<dbReference type="PROSITE" id="PS00640">
    <property type="entry name" value="THIOL_PROTEASE_ASN"/>
    <property type="match status" value="1"/>
</dbReference>
<name>A0AAN9QEE2_PHACN</name>
<dbReference type="InterPro" id="IPR039417">
    <property type="entry name" value="Peptidase_C1A_papain-like"/>
</dbReference>
<dbReference type="InterPro" id="IPR013128">
    <property type="entry name" value="Peptidase_C1A"/>
</dbReference>
<dbReference type="SUPFAM" id="SSF54001">
    <property type="entry name" value="Cysteine proteinases"/>
    <property type="match status" value="1"/>
</dbReference>
<evidence type="ECO:0000259" key="8">
    <source>
        <dbReference type="SMART" id="SM00645"/>
    </source>
</evidence>
<keyword evidence="11" id="KW-1185">Reference proteome</keyword>
<keyword evidence="7" id="KW-0732">Signal</keyword>
<accession>A0AAN9QEE2</accession>
<evidence type="ECO:0000256" key="2">
    <source>
        <dbReference type="ARBA" id="ARBA00022670"/>
    </source>
</evidence>
<dbReference type="CDD" id="cd02248">
    <property type="entry name" value="Peptidase_C1A"/>
    <property type="match status" value="1"/>
</dbReference>
<evidence type="ECO:0000256" key="7">
    <source>
        <dbReference type="SAM" id="SignalP"/>
    </source>
</evidence>
<evidence type="ECO:0000256" key="3">
    <source>
        <dbReference type="ARBA" id="ARBA00022801"/>
    </source>
</evidence>
<evidence type="ECO:0000259" key="9">
    <source>
        <dbReference type="SMART" id="SM00848"/>
    </source>
</evidence>
<dbReference type="InterPro" id="IPR000668">
    <property type="entry name" value="Peptidase_C1A_C"/>
</dbReference>
<dbReference type="InterPro" id="IPR025661">
    <property type="entry name" value="Pept_asp_AS"/>
</dbReference>
<evidence type="ECO:0000313" key="10">
    <source>
        <dbReference type="EMBL" id="KAK7332031.1"/>
    </source>
</evidence>
<feature type="signal peptide" evidence="7">
    <location>
        <begin position="1"/>
        <end position="27"/>
    </location>
</feature>
<sequence length="267" mass="29495">MAISVQTKHVIAVCAVMLWTCAYPAMSRTLYESSVVAAHQDWMTQFERAYTDDAEKEKRFKIFVENLEYIEKFNNAGNKSYTLGLNPFSDLTVEEFIASYTGLKINSSRPRSSPATRLSVTDVPTSLDWRVKGAVTDIKNQGRCGFAGTCQMREAAAQIIGYEDVAENSEEQLLQAVANQPVSVAVAVNKNFQSHKTGVFEGPCGTDLNHAVVIVGYGTSEDGKKYWLIKNSWGERWGEQGYMKLLRDSGEPGGVCGVAMKASYPIM</sequence>
<evidence type="ECO:0000256" key="1">
    <source>
        <dbReference type="ARBA" id="ARBA00008455"/>
    </source>
</evidence>
<dbReference type="Proteomes" id="UP001374584">
    <property type="component" value="Unassembled WGS sequence"/>
</dbReference>
<dbReference type="PANTHER" id="PTHR12411">
    <property type="entry name" value="CYSTEINE PROTEASE FAMILY C1-RELATED"/>
    <property type="match status" value="1"/>
</dbReference>
<dbReference type="AlphaFoldDB" id="A0AAN9QEE2"/>
<keyword evidence="5" id="KW-1015">Disulfide bond</keyword>
<feature type="domain" description="Cathepsin propeptide inhibitor" evidence="9">
    <location>
        <begin position="39"/>
        <end position="96"/>
    </location>
</feature>
<dbReference type="Pfam" id="PF00112">
    <property type="entry name" value="Peptidase_C1"/>
    <property type="match status" value="1"/>
</dbReference>
<feature type="chain" id="PRO_5042905139" evidence="7">
    <location>
        <begin position="28"/>
        <end position="267"/>
    </location>
</feature>
<keyword evidence="4" id="KW-0788">Thiol protease</keyword>
<reference evidence="10 11" key="1">
    <citation type="submission" date="2024-01" db="EMBL/GenBank/DDBJ databases">
        <title>The genomes of 5 underutilized Papilionoideae crops provide insights into root nodulation and disease resistanc.</title>
        <authorList>
            <person name="Jiang F."/>
        </authorList>
    </citation>
    <scope>NUCLEOTIDE SEQUENCE [LARGE SCALE GENOMIC DNA]</scope>
    <source>
        <strain evidence="10">JINMINGXINNONG_FW02</strain>
        <tissue evidence="10">Leaves</tissue>
    </source>
</reference>
<dbReference type="Gene3D" id="3.90.70.10">
    <property type="entry name" value="Cysteine proteinases"/>
    <property type="match status" value="2"/>
</dbReference>
<dbReference type="GO" id="GO:0008234">
    <property type="term" value="F:cysteine-type peptidase activity"/>
    <property type="evidence" value="ECO:0007669"/>
    <property type="project" value="UniProtKB-KW"/>
</dbReference>
<evidence type="ECO:0000313" key="11">
    <source>
        <dbReference type="Proteomes" id="UP001374584"/>
    </source>
</evidence>
<dbReference type="Pfam" id="PF08246">
    <property type="entry name" value="Inhibitor_I29"/>
    <property type="match status" value="1"/>
</dbReference>
<evidence type="ECO:0000256" key="6">
    <source>
        <dbReference type="ARBA" id="ARBA00023180"/>
    </source>
</evidence>
<comment type="caution">
    <text evidence="10">The sequence shown here is derived from an EMBL/GenBank/DDBJ whole genome shotgun (WGS) entry which is preliminary data.</text>
</comment>
<dbReference type="SMART" id="SM00848">
    <property type="entry name" value="Inhibitor_I29"/>
    <property type="match status" value="1"/>
</dbReference>
<dbReference type="GO" id="GO:0006508">
    <property type="term" value="P:proteolysis"/>
    <property type="evidence" value="ECO:0007669"/>
    <property type="project" value="UniProtKB-KW"/>
</dbReference>